<gene>
    <name evidence="20" type="ORF">FB45DRAFT_978440</name>
</gene>
<dbReference type="GO" id="GO:0004806">
    <property type="term" value="F:triacylglycerol lipase activity"/>
    <property type="evidence" value="ECO:0007669"/>
    <property type="project" value="UniProtKB-EC"/>
</dbReference>
<sequence>MLLFLLVICSLCVADPSAFRAPNGLLKLRPTTVYRPRSLDAFHRARWRSRDLEECEADLWDSHIVEGPDVTDRHTLSQLARMSANAYTAPGRTRYELDPAWSASFPFGWEDSENGFRGHVFMSSDNSTVVLSIKGTTPFGGPTSKVDKHEDNLLFSCCCARVDSSWILRKVCDCYRRSWRCDDTCLSKAVIEDSIFYSVGVKLINDLFLLYPTANVWIVGHSLGGSLAALLGSTFGLPVVAFESPGERLAAQRLHLPLPPSDGPLGHFLPAVTHVYHNSDPIPQGLCTGPRSFCSQAGYALETRCHLGKSIVFDTVNKLGWGVHLRTHPIKQLISVLDTDGIEWEEGRSVPLARAEVDCVDCFKWEFGDYDNDAL</sequence>
<proteinExistence type="inferred from homology"/>
<keyword evidence="10" id="KW-0442">Lipid degradation</keyword>
<dbReference type="GO" id="GO:0005775">
    <property type="term" value="C:vacuolar lumen"/>
    <property type="evidence" value="ECO:0007669"/>
    <property type="project" value="TreeGrafter"/>
</dbReference>
<keyword evidence="16" id="KW-0325">Glycoprotein</keyword>
<dbReference type="GO" id="GO:0032585">
    <property type="term" value="C:multivesicular body membrane"/>
    <property type="evidence" value="ECO:0007669"/>
    <property type="project" value="UniProtKB-SubCell"/>
</dbReference>
<evidence type="ECO:0000256" key="17">
    <source>
        <dbReference type="ARBA" id="ARBA00024663"/>
    </source>
</evidence>
<evidence type="ECO:0000256" key="4">
    <source>
        <dbReference type="ARBA" id="ARBA00010701"/>
    </source>
</evidence>
<dbReference type="GO" id="GO:0034496">
    <property type="term" value="P:multivesicular body membrane disassembly"/>
    <property type="evidence" value="ECO:0007669"/>
    <property type="project" value="TreeGrafter"/>
</dbReference>
<protein>
    <recommendedName>
        <fullName evidence="6">triacylglycerol lipase</fullName>
        <ecNumber evidence="6">3.1.1.3</ecNumber>
    </recommendedName>
    <alternativeName>
        <fullName evidence="18">Autophagy-related protein 15</fullName>
    </alternativeName>
</protein>
<evidence type="ECO:0000256" key="11">
    <source>
        <dbReference type="ARBA" id="ARBA00022968"/>
    </source>
</evidence>
<comment type="subcellular location">
    <subcellularLocation>
        <location evidence="3">Endosome</location>
        <location evidence="3">Multivesicular body membrane</location>
        <topology evidence="3">Single-pass type II membrane protein</topology>
    </subcellularLocation>
    <subcellularLocation>
        <location evidence="2">Prevacuolar compartment membrane</location>
        <topology evidence="2">Single-pass type II membrane protein</topology>
    </subcellularLocation>
</comment>
<dbReference type="Proteomes" id="UP001221142">
    <property type="component" value="Unassembled WGS sequence"/>
</dbReference>
<evidence type="ECO:0000256" key="12">
    <source>
        <dbReference type="ARBA" id="ARBA00022989"/>
    </source>
</evidence>
<keyword evidence="13" id="KW-0072">Autophagy</keyword>
<evidence type="ECO:0000256" key="6">
    <source>
        <dbReference type="ARBA" id="ARBA00013279"/>
    </source>
</evidence>
<evidence type="ECO:0000313" key="20">
    <source>
        <dbReference type="EMBL" id="KAJ7632767.1"/>
    </source>
</evidence>
<evidence type="ECO:0000256" key="3">
    <source>
        <dbReference type="ARBA" id="ARBA00004343"/>
    </source>
</evidence>
<dbReference type="Gene3D" id="3.40.50.1820">
    <property type="entry name" value="alpha/beta hydrolase"/>
    <property type="match status" value="1"/>
</dbReference>
<comment type="subunit">
    <text evidence="5">Binds to both phosphatidylinositol (PI) and phosphatidylinositol 3,5-bisphosphate (PIP2).</text>
</comment>
<evidence type="ECO:0000256" key="18">
    <source>
        <dbReference type="ARBA" id="ARBA00029828"/>
    </source>
</evidence>
<dbReference type="GO" id="GO:0034727">
    <property type="term" value="P:piecemeal microautophagy of the nucleus"/>
    <property type="evidence" value="ECO:0007669"/>
    <property type="project" value="TreeGrafter"/>
</dbReference>
<dbReference type="SUPFAM" id="SSF53474">
    <property type="entry name" value="alpha/beta-Hydrolases"/>
    <property type="match status" value="1"/>
</dbReference>
<dbReference type="InterPro" id="IPR029058">
    <property type="entry name" value="AB_hydrolase_fold"/>
</dbReference>
<comment type="caution">
    <text evidence="20">The sequence shown here is derived from an EMBL/GenBank/DDBJ whole genome shotgun (WGS) entry which is preliminary data.</text>
</comment>
<dbReference type="InterPro" id="IPR050805">
    <property type="entry name" value="ATG15_Lipase"/>
</dbReference>
<evidence type="ECO:0000256" key="8">
    <source>
        <dbReference type="ARBA" id="ARBA00022753"/>
    </source>
</evidence>
<dbReference type="GO" id="GO:0004620">
    <property type="term" value="F:phospholipase activity"/>
    <property type="evidence" value="ECO:0007669"/>
    <property type="project" value="TreeGrafter"/>
</dbReference>
<keyword evidence="9" id="KW-0378">Hydrolase</keyword>
<keyword evidence="14" id="KW-0443">Lipid metabolism</keyword>
<evidence type="ECO:0000256" key="5">
    <source>
        <dbReference type="ARBA" id="ARBA00011137"/>
    </source>
</evidence>
<dbReference type="PANTHER" id="PTHR47175">
    <property type="entry name" value="LIPASE ATG15-RELATED"/>
    <property type="match status" value="1"/>
</dbReference>
<dbReference type="GO" id="GO:0006660">
    <property type="term" value="P:phosphatidylserine catabolic process"/>
    <property type="evidence" value="ECO:0007669"/>
    <property type="project" value="TreeGrafter"/>
</dbReference>
<reference evidence="20" key="1">
    <citation type="submission" date="2023-03" db="EMBL/GenBank/DDBJ databases">
        <title>Massive genome expansion in bonnet fungi (Mycena s.s.) driven by repeated elements and novel gene families across ecological guilds.</title>
        <authorList>
            <consortium name="Lawrence Berkeley National Laboratory"/>
            <person name="Harder C.B."/>
            <person name="Miyauchi S."/>
            <person name="Viragh M."/>
            <person name="Kuo A."/>
            <person name="Thoen E."/>
            <person name="Andreopoulos B."/>
            <person name="Lu D."/>
            <person name="Skrede I."/>
            <person name="Drula E."/>
            <person name="Henrissat B."/>
            <person name="Morin E."/>
            <person name="Kohler A."/>
            <person name="Barry K."/>
            <person name="LaButti K."/>
            <person name="Morin E."/>
            <person name="Salamov A."/>
            <person name="Lipzen A."/>
            <person name="Mereny Z."/>
            <person name="Hegedus B."/>
            <person name="Baldrian P."/>
            <person name="Stursova M."/>
            <person name="Weitz H."/>
            <person name="Taylor A."/>
            <person name="Grigoriev I.V."/>
            <person name="Nagy L.G."/>
            <person name="Martin F."/>
            <person name="Kauserud H."/>
        </authorList>
    </citation>
    <scope>NUCLEOTIDE SEQUENCE</scope>
    <source>
        <strain evidence="20">9284</strain>
    </source>
</reference>
<dbReference type="Pfam" id="PF01764">
    <property type="entry name" value="Lipase_3"/>
    <property type="match status" value="1"/>
</dbReference>
<keyword evidence="21" id="KW-1185">Reference proteome</keyword>
<evidence type="ECO:0000256" key="7">
    <source>
        <dbReference type="ARBA" id="ARBA00022692"/>
    </source>
</evidence>
<evidence type="ECO:0000256" key="2">
    <source>
        <dbReference type="ARBA" id="ARBA00004270"/>
    </source>
</evidence>
<dbReference type="GO" id="GO:0046461">
    <property type="term" value="P:neutral lipid catabolic process"/>
    <property type="evidence" value="ECO:0007669"/>
    <property type="project" value="TreeGrafter"/>
</dbReference>
<keyword evidence="15" id="KW-0472">Membrane</keyword>
<comment type="catalytic activity">
    <reaction evidence="1">
        <text>a triacylglycerol + H2O = a diacylglycerol + a fatty acid + H(+)</text>
        <dbReference type="Rhea" id="RHEA:12044"/>
        <dbReference type="ChEBI" id="CHEBI:15377"/>
        <dbReference type="ChEBI" id="CHEBI:15378"/>
        <dbReference type="ChEBI" id="CHEBI:17855"/>
        <dbReference type="ChEBI" id="CHEBI:18035"/>
        <dbReference type="ChEBI" id="CHEBI:28868"/>
        <dbReference type="EC" id="3.1.1.3"/>
    </reaction>
</comment>
<evidence type="ECO:0000256" key="1">
    <source>
        <dbReference type="ARBA" id="ARBA00001024"/>
    </source>
</evidence>
<evidence type="ECO:0000313" key="21">
    <source>
        <dbReference type="Proteomes" id="UP001221142"/>
    </source>
</evidence>
<dbReference type="InterPro" id="IPR002921">
    <property type="entry name" value="Fungal_lipase-type"/>
</dbReference>
<dbReference type="EC" id="3.1.1.3" evidence="6"/>
<accession>A0AAD7FQZ2</accession>
<feature type="domain" description="Fungal lipase-type" evidence="19">
    <location>
        <begin position="204"/>
        <end position="233"/>
    </location>
</feature>
<name>A0AAD7FQZ2_9AGAR</name>
<comment type="function">
    <text evidence="17">Lipase which is essential for lysis of subvacuolar cytoplasm to vacuole targeted bodies and intravacuolar autophagic bodies. Involved in the lysis of intravacuolar multivesicular body (MVB) vesicles. The intravacuolar membrane disintegration by ATG15 is critical to life span extension.</text>
</comment>
<organism evidence="20 21">
    <name type="scientific">Roridomyces roridus</name>
    <dbReference type="NCBI Taxonomy" id="1738132"/>
    <lineage>
        <taxon>Eukaryota</taxon>
        <taxon>Fungi</taxon>
        <taxon>Dikarya</taxon>
        <taxon>Basidiomycota</taxon>
        <taxon>Agaricomycotina</taxon>
        <taxon>Agaricomycetes</taxon>
        <taxon>Agaricomycetidae</taxon>
        <taxon>Agaricales</taxon>
        <taxon>Marasmiineae</taxon>
        <taxon>Mycenaceae</taxon>
        <taxon>Roridomyces</taxon>
    </lineage>
</organism>
<evidence type="ECO:0000256" key="14">
    <source>
        <dbReference type="ARBA" id="ARBA00023098"/>
    </source>
</evidence>
<comment type="similarity">
    <text evidence="4">Belongs to the AB hydrolase superfamily. Lipase family.</text>
</comment>
<evidence type="ECO:0000259" key="19">
    <source>
        <dbReference type="Pfam" id="PF01764"/>
    </source>
</evidence>
<keyword evidence="11" id="KW-0735">Signal-anchor</keyword>
<evidence type="ECO:0000256" key="10">
    <source>
        <dbReference type="ARBA" id="ARBA00022963"/>
    </source>
</evidence>
<dbReference type="PANTHER" id="PTHR47175:SF2">
    <property type="entry name" value="LIPASE ATG15-RELATED"/>
    <property type="match status" value="1"/>
</dbReference>
<evidence type="ECO:0000256" key="15">
    <source>
        <dbReference type="ARBA" id="ARBA00023136"/>
    </source>
</evidence>
<keyword evidence="7" id="KW-0812">Transmembrane</keyword>
<keyword evidence="8" id="KW-0967">Endosome</keyword>
<dbReference type="AlphaFoldDB" id="A0AAD7FQZ2"/>
<evidence type="ECO:0000256" key="16">
    <source>
        <dbReference type="ARBA" id="ARBA00023180"/>
    </source>
</evidence>
<evidence type="ECO:0000256" key="9">
    <source>
        <dbReference type="ARBA" id="ARBA00022801"/>
    </source>
</evidence>
<evidence type="ECO:0000256" key="13">
    <source>
        <dbReference type="ARBA" id="ARBA00023006"/>
    </source>
</evidence>
<dbReference type="EMBL" id="JARKIF010000008">
    <property type="protein sequence ID" value="KAJ7632767.1"/>
    <property type="molecule type" value="Genomic_DNA"/>
</dbReference>
<keyword evidence="12" id="KW-1133">Transmembrane helix</keyword>